<feature type="domain" description="Dinitrogenase iron-molybdenum cofactor biosynthesis" evidence="3">
    <location>
        <begin position="133"/>
        <end position="220"/>
    </location>
</feature>
<dbReference type="Gene3D" id="3.30.420.130">
    <property type="entry name" value="Dinitrogenase iron-molybdenum cofactor biosynthesis domain"/>
    <property type="match status" value="1"/>
</dbReference>
<dbReference type="Pfam" id="PF02579">
    <property type="entry name" value="Nitro_FeMo-Co"/>
    <property type="match status" value="1"/>
</dbReference>
<comment type="similarity">
    <text evidence="1 2">Belongs to the UPF0251 family.</text>
</comment>
<dbReference type="EMBL" id="DVJP01000027">
    <property type="protein sequence ID" value="HIS75874.1"/>
    <property type="molecule type" value="Genomic_DNA"/>
</dbReference>
<dbReference type="Proteomes" id="UP000824002">
    <property type="component" value="Unassembled WGS sequence"/>
</dbReference>
<dbReference type="HAMAP" id="MF_00674">
    <property type="entry name" value="UPF0251"/>
    <property type="match status" value="1"/>
</dbReference>
<evidence type="ECO:0000256" key="2">
    <source>
        <dbReference type="HAMAP-Rule" id="MF_00674"/>
    </source>
</evidence>
<comment type="caution">
    <text evidence="4">The sequence shown here is derived from an EMBL/GenBank/DDBJ whole genome shotgun (WGS) entry which is preliminary data.</text>
</comment>
<evidence type="ECO:0000313" key="5">
    <source>
        <dbReference type="Proteomes" id="UP000824002"/>
    </source>
</evidence>
<dbReference type="Pfam" id="PF02001">
    <property type="entry name" value="DUF134"/>
    <property type="match status" value="1"/>
</dbReference>
<evidence type="ECO:0000313" key="4">
    <source>
        <dbReference type="EMBL" id="HIS75874.1"/>
    </source>
</evidence>
<dbReference type="SUPFAM" id="SSF53146">
    <property type="entry name" value="Nitrogenase accessory factor-like"/>
    <property type="match status" value="1"/>
</dbReference>
<reference evidence="4" key="2">
    <citation type="journal article" date="2021" name="PeerJ">
        <title>Extensive microbial diversity within the chicken gut microbiome revealed by metagenomics and culture.</title>
        <authorList>
            <person name="Gilroy R."/>
            <person name="Ravi A."/>
            <person name="Getino M."/>
            <person name="Pursley I."/>
            <person name="Horton D.L."/>
            <person name="Alikhan N.F."/>
            <person name="Baker D."/>
            <person name="Gharbi K."/>
            <person name="Hall N."/>
            <person name="Watson M."/>
            <person name="Adriaenssens E.M."/>
            <person name="Foster-Nyarko E."/>
            <person name="Jarju S."/>
            <person name="Secka A."/>
            <person name="Antonio M."/>
            <person name="Oren A."/>
            <person name="Chaudhuri R.R."/>
            <person name="La Ragione R."/>
            <person name="Hildebrand F."/>
            <person name="Pallen M.J."/>
        </authorList>
    </citation>
    <scope>NUCLEOTIDE SEQUENCE</scope>
    <source>
        <strain evidence="4">CHK199-13235</strain>
    </source>
</reference>
<organism evidence="4 5">
    <name type="scientific">Candidatus Merdivicinus excrementipullorum</name>
    <dbReference type="NCBI Taxonomy" id="2840867"/>
    <lineage>
        <taxon>Bacteria</taxon>
        <taxon>Bacillati</taxon>
        <taxon>Bacillota</taxon>
        <taxon>Clostridia</taxon>
        <taxon>Eubacteriales</taxon>
        <taxon>Oscillospiraceae</taxon>
        <taxon>Oscillospiraceae incertae sedis</taxon>
        <taxon>Candidatus Merdivicinus</taxon>
    </lineage>
</organism>
<dbReference type="InterPro" id="IPR002852">
    <property type="entry name" value="UPF0251"/>
</dbReference>
<gene>
    <name evidence="4" type="ORF">IAB51_03590</name>
</gene>
<evidence type="ECO:0000256" key="1">
    <source>
        <dbReference type="ARBA" id="ARBA00009350"/>
    </source>
</evidence>
<evidence type="ECO:0000259" key="3">
    <source>
        <dbReference type="Pfam" id="PF02579"/>
    </source>
</evidence>
<sequence>MPRPTKCRRVCCFPEILEFMPMGETSGDPIVLTVDEFETIRLIDKEGLSQEECGAQLGVGRTTAQKIYETARKKIADALVLGCSLKIEGGDFSLCNGSAAFCYKKDCIKRQIQKEYKTEKGADIMRIAVTYENGNIFQHFGHTQQFKLYDIEDGKVLKSELIGANGSGHGALAGILSAVKADVLICGGIGGGAQAALAENGIKLYGGVSGNADEAVNAFLSGNLAFNPNVHCEHHDHEHGGKSHICGDHGCGHGHCGNH</sequence>
<dbReference type="AlphaFoldDB" id="A0A9D1FLF5"/>
<accession>A0A9D1FLF5</accession>
<protein>
    <recommendedName>
        <fullName evidence="2">UPF0251 protein IAB51_03590</fullName>
    </recommendedName>
</protein>
<name>A0A9D1FLF5_9FIRM</name>
<dbReference type="InterPro" id="IPR003731">
    <property type="entry name" value="Di-Nase_FeMo-co_biosynth"/>
</dbReference>
<dbReference type="PANTHER" id="PTHR37478:SF2">
    <property type="entry name" value="UPF0251 PROTEIN TK0562"/>
    <property type="match status" value="1"/>
</dbReference>
<dbReference type="InterPro" id="IPR036105">
    <property type="entry name" value="DiNase_FeMo-co_biosyn_sf"/>
</dbReference>
<reference evidence="4" key="1">
    <citation type="submission" date="2020-10" db="EMBL/GenBank/DDBJ databases">
        <authorList>
            <person name="Gilroy R."/>
        </authorList>
    </citation>
    <scope>NUCLEOTIDE SEQUENCE</scope>
    <source>
        <strain evidence="4">CHK199-13235</strain>
    </source>
</reference>
<proteinExistence type="inferred from homology"/>
<dbReference type="PANTHER" id="PTHR37478">
    <property type="match status" value="1"/>
</dbReference>